<dbReference type="PROSITE" id="PS50110">
    <property type="entry name" value="RESPONSE_REGULATORY"/>
    <property type="match status" value="1"/>
</dbReference>
<sequence length="210" mass="22821">MRVLLVDDQPLLRAGVRRVLEAEPDLRVVGEAGHGEEALVRIAEHDPELVVLDLNMPGMDGFAVLRELRARGAAQRVLVLSLHSDPAYVSRAVREGADGYLLKDTAVQELPRAIRAVMAGSGFYSPGAQFALGEAMRATEKPALARLTRREIEVLVAIAEGKPSKAIAYELGIGLRTIETHRANLMRKLELHSVAELTRFAIANGLIPPP</sequence>
<dbReference type="PRINTS" id="PR00038">
    <property type="entry name" value="HTHLUXR"/>
</dbReference>
<dbReference type="InterPro" id="IPR016032">
    <property type="entry name" value="Sig_transdc_resp-reg_C-effctor"/>
</dbReference>
<evidence type="ECO:0000256" key="4">
    <source>
        <dbReference type="ARBA" id="ARBA00023163"/>
    </source>
</evidence>
<dbReference type="SMART" id="SM00448">
    <property type="entry name" value="REC"/>
    <property type="match status" value="1"/>
</dbReference>
<evidence type="ECO:0000256" key="5">
    <source>
        <dbReference type="PROSITE-ProRule" id="PRU00169"/>
    </source>
</evidence>
<dbReference type="PANTHER" id="PTHR43214">
    <property type="entry name" value="TWO-COMPONENT RESPONSE REGULATOR"/>
    <property type="match status" value="1"/>
</dbReference>
<keyword evidence="4" id="KW-0804">Transcription</keyword>
<dbReference type="CDD" id="cd06170">
    <property type="entry name" value="LuxR_C_like"/>
    <property type="match status" value="1"/>
</dbReference>
<dbReference type="EMBL" id="JABFRW010000136">
    <property type="protein sequence ID" value="NOT34670.1"/>
    <property type="molecule type" value="Genomic_DNA"/>
</dbReference>
<dbReference type="InterPro" id="IPR000792">
    <property type="entry name" value="Tscrpt_reg_LuxR_C"/>
</dbReference>
<organism evidence="8 9">
    <name type="scientific">Eiseniibacteriota bacterium</name>
    <dbReference type="NCBI Taxonomy" id="2212470"/>
    <lineage>
        <taxon>Bacteria</taxon>
        <taxon>Candidatus Eiseniibacteriota</taxon>
    </lineage>
</organism>
<dbReference type="GO" id="GO:0006355">
    <property type="term" value="P:regulation of DNA-templated transcription"/>
    <property type="evidence" value="ECO:0007669"/>
    <property type="project" value="InterPro"/>
</dbReference>
<keyword evidence="2" id="KW-0805">Transcription regulation</keyword>
<dbReference type="GO" id="GO:0000160">
    <property type="term" value="P:phosphorelay signal transduction system"/>
    <property type="evidence" value="ECO:0007669"/>
    <property type="project" value="InterPro"/>
</dbReference>
<dbReference type="InterPro" id="IPR058245">
    <property type="entry name" value="NreC/VraR/RcsB-like_REC"/>
</dbReference>
<dbReference type="PROSITE" id="PS50043">
    <property type="entry name" value="HTH_LUXR_2"/>
    <property type="match status" value="1"/>
</dbReference>
<evidence type="ECO:0000259" key="6">
    <source>
        <dbReference type="PROSITE" id="PS50043"/>
    </source>
</evidence>
<dbReference type="Pfam" id="PF00196">
    <property type="entry name" value="GerE"/>
    <property type="match status" value="1"/>
</dbReference>
<dbReference type="InterPro" id="IPR011006">
    <property type="entry name" value="CheY-like_superfamily"/>
</dbReference>
<evidence type="ECO:0000259" key="7">
    <source>
        <dbReference type="PROSITE" id="PS50110"/>
    </source>
</evidence>
<proteinExistence type="predicted"/>
<evidence type="ECO:0000313" key="8">
    <source>
        <dbReference type="EMBL" id="NOT34670.1"/>
    </source>
</evidence>
<accession>A0A849STF8</accession>
<keyword evidence="3" id="KW-0238">DNA-binding</keyword>
<dbReference type="Pfam" id="PF00072">
    <property type="entry name" value="Response_reg"/>
    <property type="match status" value="1"/>
</dbReference>
<name>A0A849STF8_UNCEI</name>
<keyword evidence="1 5" id="KW-0597">Phosphoprotein</keyword>
<feature type="modified residue" description="4-aspartylphosphate" evidence="5">
    <location>
        <position position="53"/>
    </location>
</feature>
<feature type="domain" description="Response regulatory" evidence="7">
    <location>
        <begin position="2"/>
        <end position="118"/>
    </location>
</feature>
<dbReference type="CDD" id="cd17535">
    <property type="entry name" value="REC_NarL-like"/>
    <property type="match status" value="1"/>
</dbReference>
<dbReference type="AlphaFoldDB" id="A0A849STF8"/>
<evidence type="ECO:0000256" key="2">
    <source>
        <dbReference type="ARBA" id="ARBA00023015"/>
    </source>
</evidence>
<dbReference type="Gene3D" id="3.40.50.2300">
    <property type="match status" value="1"/>
</dbReference>
<dbReference type="Proteomes" id="UP000580839">
    <property type="component" value="Unassembled WGS sequence"/>
</dbReference>
<evidence type="ECO:0000313" key="9">
    <source>
        <dbReference type="Proteomes" id="UP000580839"/>
    </source>
</evidence>
<comment type="caution">
    <text evidence="8">The sequence shown here is derived from an EMBL/GenBank/DDBJ whole genome shotgun (WGS) entry which is preliminary data.</text>
</comment>
<feature type="domain" description="HTH luxR-type" evidence="6">
    <location>
        <begin position="140"/>
        <end position="205"/>
    </location>
</feature>
<dbReference type="SUPFAM" id="SSF52172">
    <property type="entry name" value="CheY-like"/>
    <property type="match status" value="1"/>
</dbReference>
<protein>
    <submittedName>
        <fullName evidence="8">Response regulator transcription factor</fullName>
    </submittedName>
</protein>
<reference evidence="8 9" key="1">
    <citation type="submission" date="2020-04" db="EMBL/GenBank/DDBJ databases">
        <title>Metagenomic profiling of ammonia- and methane-oxidizing microorganisms in a Dutch drinking water treatment plant.</title>
        <authorList>
            <person name="Poghosyan L."/>
            <person name="Leucker S."/>
        </authorList>
    </citation>
    <scope>NUCLEOTIDE SEQUENCE [LARGE SCALE GENOMIC DNA]</scope>
    <source>
        <strain evidence="8">S-RSF-IL-03</strain>
    </source>
</reference>
<dbReference type="GO" id="GO:0003677">
    <property type="term" value="F:DNA binding"/>
    <property type="evidence" value="ECO:0007669"/>
    <property type="project" value="UniProtKB-KW"/>
</dbReference>
<dbReference type="InterPro" id="IPR001789">
    <property type="entry name" value="Sig_transdc_resp-reg_receiver"/>
</dbReference>
<dbReference type="SMART" id="SM00421">
    <property type="entry name" value="HTH_LUXR"/>
    <property type="match status" value="1"/>
</dbReference>
<evidence type="ECO:0000256" key="3">
    <source>
        <dbReference type="ARBA" id="ARBA00023125"/>
    </source>
</evidence>
<evidence type="ECO:0000256" key="1">
    <source>
        <dbReference type="ARBA" id="ARBA00022553"/>
    </source>
</evidence>
<dbReference type="SUPFAM" id="SSF46894">
    <property type="entry name" value="C-terminal effector domain of the bipartite response regulators"/>
    <property type="match status" value="1"/>
</dbReference>
<gene>
    <name evidence="8" type="ORF">HOP12_10945</name>
</gene>
<dbReference type="PROSITE" id="PS00622">
    <property type="entry name" value="HTH_LUXR_1"/>
    <property type="match status" value="1"/>
</dbReference>
<dbReference type="InterPro" id="IPR039420">
    <property type="entry name" value="WalR-like"/>
</dbReference>
<dbReference type="PANTHER" id="PTHR43214:SF41">
    <property type="entry name" value="NITRATE_NITRITE RESPONSE REGULATOR PROTEIN NARP"/>
    <property type="match status" value="1"/>
</dbReference>